<dbReference type="RefSeq" id="WP_271426223.1">
    <property type="nucleotide sequence ID" value="NZ_JAQIPB010000001.1"/>
</dbReference>
<dbReference type="SUPFAM" id="SSF54427">
    <property type="entry name" value="NTF2-like"/>
    <property type="match status" value="1"/>
</dbReference>
<dbReference type="InterPro" id="IPR027843">
    <property type="entry name" value="DUF4440"/>
</dbReference>
<dbReference type="Gene3D" id="3.10.450.50">
    <property type="match status" value="1"/>
</dbReference>
<accession>A0AAE3SZ59</accession>
<evidence type="ECO:0000259" key="1">
    <source>
        <dbReference type="Pfam" id="PF14534"/>
    </source>
</evidence>
<dbReference type="InterPro" id="IPR032710">
    <property type="entry name" value="NTF2-like_dom_sf"/>
</dbReference>
<gene>
    <name evidence="2" type="ORF">PGB34_01120</name>
</gene>
<comment type="caution">
    <text evidence="2">The sequence shown here is derived from an EMBL/GenBank/DDBJ whole genome shotgun (WGS) entry which is preliminary data.</text>
</comment>
<sequence>MTMRDQPLEGDDEAAAALLLTELCRREDLYHAASPNATPAAFEQVVAPEFWEIGASGRPYTRAFCLKVLSERGSAPARAGWQVRDARLQRLGPGHCLLVYTLDQPGRTTLRSTLWKHSAQGWLAVFHQGTVVQP</sequence>
<reference evidence="2" key="1">
    <citation type="submission" date="2023-01" db="EMBL/GenBank/DDBJ databases">
        <title>Xenophilus mangrovi sp. nov., isolated from soil of Mangrove nature reserve.</title>
        <authorList>
            <person name="Xu S."/>
            <person name="Liu Z."/>
            <person name="Xu Y."/>
        </authorList>
    </citation>
    <scope>NUCLEOTIDE SEQUENCE</scope>
    <source>
        <strain evidence="2">YW8</strain>
    </source>
</reference>
<dbReference type="EMBL" id="JAQIPB010000001">
    <property type="protein sequence ID" value="MDA7414952.1"/>
    <property type="molecule type" value="Genomic_DNA"/>
</dbReference>
<name>A0AAE3SZ59_9BURK</name>
<evidence type="ECO:0000313" key="3">
    <source>
        <dbReference type="Proteomes" id="UP001212602"/>
    </source>
</evidence>
<keyword evidence="3" id="KW-1185">Reference proteome</keyword>
<proteinExistence type="predicted"/>
<protein>
    <submittedName>
        <fullName evidence="2">DUF4440 domain-containing protein</fullName>
    </submittedName>
</protein>
<feature type="domain" description="DUF4440" evidence="1">
    <location>
        <begin position="26"/>
        <end position="123"/>
    </location>
</feature>
<dbReference type="Pfam" id="PF14534">
    <property type="entry name" value="DUF4440"/>
    <property type="match status" value="1"/>
</dbReference>
<dbReference type="AlphaFoldDB" id="A0AAE3SZ59"/>
<dbReference type="Proteomes" id="UP001212602">
    <property type="component" value="Unassembled WGS sequence"/>
</dbReference>
<evidence type="ECO:0000313" key="2">
    <source>
        <dbReference type="EMBL" id="MDA7414952.1"/>
    </source>
</evidence>
<organism evidence="2 3">
    <name type="scientific">Xenophilus arseniciresistens</name>
    <dbReference type="NCBI Taxonomy" id="1283306"/>
    <lineage>
        <taxon>Bacteria</taxon>
        <taxon>Pseudomonadati</taxon>
        <taxon>Pseudomonadota</taxon>
        <taxon>Betaproteobacteria</taxon>
        <taxon>Burkholderiales</taxon>
        <taxon>Comamonadaceae</taxon>
        <taxon>Xenophilus</taxon>
    </lineage>
</organism>